<keyword evidence="2" id="KW-0342">GTP-binding</keyword>
<dbReference type="PANTHER" id="PTHR24073">
    <property type="entry name" value="DRAB5-RELATED"/>
    <property type="match status" value="1"/>
</dbReference>
<protein>
    <submittedName>
        <fullName evidence="3">Uncharacterized protein</fullName>
    </submittedName>
</protein>
<keyword evidence="1" id="KW-0547">Nucleotide-binding</keyword>
<dbReference type="AlphaFoldDB" id="A0A0G4FEZ1"/>
<gene>
    <name evidence="3" type="ORF">Vbra_15195</name>
</gene>
<dbReference type="Proteomes" id="UP000041254">
    <property type="component" value="Unassembled WGS sequence"/>
</dbReference>
<dbReference type="GO" id="GO:0005525">
    <property type="term" value="F:GTP binding"/>
    <property type="evidence" value="ECO:0007669"/>
    <property type="project" value="UniProtKB-KW"/>
</dbReference>
<evidence type="ECO:0000256" key="2">
    <source>
        <dbReference type="ARBA" id="ARBA00023134"/>
    </source>
</evidence>
<evidence type="ECO:0000313" key="3">
    <source>
        <dbReference type="EMBL" id="CEM11747.1"/>
    </source>
</evidence>
<dbReference type="InParanoid" id="A0A0G4FEZ1"/>
<evidence type="ECO:0000256" key="1">
    <source>
        <dbReference type="ARBA" id="ARBA00022741"/>
    </source>
</evidence>
<dbReference type="PhylomeDB" id="A0A0G4FEZ1"/>
<accession>A0A0G4FEZ1</accession>
<keyword evidence="4" id="KW-1185">Reference proteome</keyword>
<dbReference type="Gene3D" id="3.40.50.300">
    <property type="entry name" value="P-loop containing nucleotide triphosphate hydrolases"/>
    <property type="match status" value="1"/>
</dbReference>
<organism evidence="3 4">
    <name type="scientific">Vitrella brassicaformis (strain CCMP3155)</name>
    <dbReference type="NCBI Taxonomy" id="1169540"/>
    <lineage>
        <taxon>Eukaryota</taxon>
        <taxon>Sar</taxon>
        <taxon>Alveolata</taxon>
        <taxon>Colpodellida</taxon>
        <taxon>Vitrellaceae</taxon>
        <taxon>Vitrella</taxon>
    </lineage>
</organism>
<sequence>MNTTRVKITCVGPPRSGKSFISNVLAEICEAPSSRYRPTVGVRIVEVEREKVTCELWDVSGDQRYSSCWPAIQQGVSGALFVYDAEVQTADLETWYHSFATSLGLTPTQCMLVCNVKRPDMERTPQPPGRFHALKECGNFCVVSGSTLAAFREAFGAFLDKAVASQEAKVRSEEEALLK</sequence>
<dbReference type="OrthoDB" id="275177at2759"/>
<dbReference type="Pfam" id="PF08477">
    <property type="entry name" value="Roc"/>
    <property type="match status" value="1"/>
</dbReference>
<proteinExistence type="predicted"/>
<dbReference type="OMA" id="KYRDCWP"/>
<name>A0A0G4FEZ1_VITBC</name>
<dbReference type="VEuPathDB" id="CryptoDB:Vbra_15195"/>
<reference evidence="3 4" key="1">
    <citation type="submission" date="2014-11" db="EMBL/GenBank/DDBJ databases">
        <authorList>
            <person name="Zhu J."/>
            <person name="Qi W."/>
            <person name="Song R."/>
        </authorList>
    </citation>
    <scope>NUCLEOTIDE SEQUENCE [LARGE SCALE GENOMIC DNA]</scope>
</reference>
<dbReference type="SUPFAM" id="SSF52540">
    <property type="entry name" value="P-loop containing nucleoside triphosphate hydrolases"/>
    <property type="match status" value="1"/>
</dbReference>
<evidence type="ECO:0000313" key="4">
    <source>
        <dbReference type="Proteomes" id="UP000041254"/>
    </source>
</evidence>
<dbReference type="EMBL" id="CDMY01000424">
    <property type="protein sequence ID" value="CEM11747.1"/>
    <property type="molecule type" value="Genomic_DNA"/>
</dbReference>
<dbReference type="InterPro" id="IPR027417">
    <property type="entry name" value="P-loop_NTPase"/>
</dbReference>
<dbReference type="SMART" id="SM00175">
    <property type="entry name" value="RAB"/>
    <property type="match status" value="1"/>
</dbReference>
<dbReference type="STRING" id="1169540.A0A0G4FEZ1"/>